<accession>A0AAF0FVG0</accession>
<dbReference type="KEGG" id="manq:L1994_11055"/>
<gene>
    <name evidence="1" type="ORF">L1994_11055</name>
</gene>
<dbReference type="RefSeq" id="WP_278099501.1">
    <property type="nucleotide sequence ID" value="NZ_CP091092.1"/>
</dbReference>
<name>A0AAF0FVG0_9EURY</name>
<organism evidence="1 2">
    <name type="scientific">Methanomicrobium antiquum</name>
    <dbReference type="NCBI Taxonomy" id="487686"/>
    <lineage>
        <taxon>Archaea</taxon>
        <taxon>Methanobacteriati</taxon>
        <taxon>Methanobacteriota</taxon>
        <taxon>Stenosarchaea group</taxon>
        <taxon>Methanomicrobia</taxon>
        <taxon>Methanomicrobiales</taxon>
        <taxon>Methanomicrobiaceae</taxon>
        <taxon>Methanomicrobium</taxon>
    </lineage>
</organism>
<sequence>MLILSIAIFTAGCSDLNKDSAKDDLTSKNFSKENNNCPIIENIISISDPLSKDFKKSTFQNVVRNHPLLINGNLSSLKSEKVQLWVFDGNITSYILHTDRNNMFKKVLDSDWTNSLPGNFTSIILVEYPGTNGEFAVTKDSLSGEIKGTNKNVSSEILKEINTGERFPTMLIDLFEQAVSDSDTGGMCFMCRINSADGWIDIDSPYKINPHETVISGNTTLPLRTKLAVGISTVNIHPSPKNYDYSHEFAEGEAEVVKGDNCFYKFSTVINTSKLNSGKYFITVESLNSSVKADSYIITEIINLPEKVPEGNYINWSALLLPELKENKNINPQMPAGNLKIVPPGDSTQNNEVEYSSIIDCRPDGICRVFDNSGTHLLSLYDSNELHTTQVPNNAMADSKSVGNVTLIKLNGDVILTRINEYQ</sequence>
<dbReference type="Proteomes" id="UP001218895">
    <property type="component" value="Chromosome"/>
</dbReference>
<evidence type="ECO:0000313" key="1">
    <source>
        <dbReference type="EMBL" id="WFN36665.1"/>
    </source>
</evidence>
<dbReference type="GeneID" id="79950945"/>
<proteinExistence type="predicted"/>
<evidence type="ECO:0000313" key="2">
    <source>
        <dbReference type="Proteomes" id="UP001218895"/>
    </source>
</evidence>
<reference evidence="1" key="1">
    <citation type="submission" date="2022-01" db="EMBL/GenBank/DDBJ databases">
        <title>Complete genome of Methanomicrobium antiquum DSM 21220.</title>
        <authorList>
            <person name="Chen S.-C."/>
            <person name="You Y.-T."/>
            <person name="Zhou Y.-Z."/>
            <person name="Lai M.-C."/>
        </authorList>
    </citation>
    <scope>NUCLEOTIDE SEQUENCE</scope>
    <source>
        <strain evidence="1">DSM 21220</strain>
    </source>
</reference>
<dbReference type="EMBL" id="CP091092">
    <property type="protein sequence ID" value="WFN36665.1"/>
    <property type="molecule type" value="Genomic_DNA"/>
</dbReference>
<keyword evidence="2" id="KW-1185">Reference proteome</keyword>
<protein>
    <submittedName>
        <fullName evidence="1">Uncharacterized protein</fullName>
    </submittedName>
</protein>
<dbReference type="AlphaFoldDB" id="A0AAF0FVG0"/>